<dbReference type="Pfam" id="PF05099">
    <property type="entry name" value="TerB"/>
    <property type="match status" value="1"/>
</dbReference>
<protein>
    <recommendedName>
        <fullName evidence="1">Co-chaperone DjlA N-terminal domain-containing protein</fullName>
    </recommendedName>
</protein>
<comment type="caution">
    <text evidence="2">The sequence shown here is derived from an EMBL/GenBank/DDBJ whole genome shotgun (WGS) entry which is preliminary data.</text>
</comment>
<dbReference type="Gene3D" id="1.10.3680.10">
    <property type="entry name" value="TerB-like"/>
    <property type="match status" value="1"/>
</dbReference>
<dbReference type="AlphaFoldDB" id="A0A8B2NQV0"/>
<dbReference type="CDD" id="cd07313">
    <property type="entry name" value="terB_like_2"/>
    <property type="match status" value="1"/>
</dbReference>
<dbReference type="InterPro" id="IPR029024">
    <property type="entry name" value="TerB-like"/>
</dbReference>
<gene>
    <name evidence="2" type="ORF">DLJ53_23240</name>
</gene>
<feature type="domain" description="Co-chaperone DjlA N-terminal" evidence="1">
    <location>
        <begin position="29"/>
        <end position="144"/>
    </location>
</feature>
<accession>A0A8B2NQV0</accession>
<name>A0A8B2NQV0_9HYPH</name>
<dbReference type="OrthoDB" id="5402150at2"/>
<proteinExistence type="predicted"/>
<keyword evidence="3" id="KW-1185">Reference proteome</keyword>
<evidence type="ECO:0000259" key="1">
    <source>
        <dbReference type="Pfam" id="PF05099"/>
    </source>
</evidence>
<evidence type="ECO:0000313" key="3">
    <source>
        <dbReference type="Proteomes" id="UP000249590"/>
    </source>
</evidence>
<organism evidence="2 3">
    <name type="scientific">Acuticoccus sediminis</name>
    <dbReference type="NCBI Taxonomy" id="2184697"/>
    <lineage>
        <taxon>Bacteria</taxon>
        <taxon>Pseudomonadati</taxon>
        <taxon>Pseudomonadota</taxon>
        <taxon>Alphaproteobacteria</taxon>
        <taxon>Hyphomicrobiales</taxon>
        <taxon>Amorphaceae</taxon>
        <taxon>Acuticoccus</taxon>
    </lineage>
</organism>
<dbReference type="RefSeq" id="WP_111349946.1">
    <property type="nucleotide sequence ID" value="NZ_JAIWKD010000006.1"/>
</dbReference>
<dbReference type="SUPFAM" id="SSF158682">
    <property type="entry name" value="TerB-like"/>
    <property type="match status" value="1"/>
</dbReference>
<dbReference type="EMBL" id="QHHQ01000005">
    <property type="protein sequence ID" value="RAH99592.1"/>
    <property type="molecule type" value="Genomic_DNA"/>
</dbReference>
<dbReference type="InterPro" id="IPR007791">
    <property type="entry name" value="DjlA_N"/>
</dbReference>
<sequence>MLQSLADWLGRLTHADTAEEGFSVADPRLSVAAILVHIIAIDGIVTDEEKTRLSEVLRSHYELSEAETSDLIEEATRRDDEAVDLYSFTSILKRELDEEGRRQVVMMMWEMVYADGVVSEFEDNIVWRVAELIGVSSRDRVTLRKEIEEKQQKGQ</sequence>
<reference evidence="2 3" key="1">
    <citation type="submission" date="2018-05" db="EMBL/GenBank/DDBJ databases">
        <title>Acuticoccus sediminis sp. nov., isolated from deep-sea sediment of Indian Ocean.</title>
        <authorList>
            <person name="Liu X."/>
            <person name="Lai Q."/>
            <person name="Du Y."/>
            <person name="Sun F."/>
            <person name="Zhang X."/>
            <person name="Wang S."/>
            <person name="Shao Z."/>
        </authorList>
    </citation>
    <scope>NUCLEOTIDE SEQUENCE [LARGE SCALE GENOMIC DNA]</scope>
    <source>
        <strain evidence="2 3">PTG4-2</strain>
    </source>
</reference>
<dbReference type="Proteomes" id="UP000249590">
    <property type="component" value="Unassembled WGS sequence"/>
</dbReference>
<evidence type="ECO:0000313" key="2">
    <source>
        <dbReference type="EMBL" id="RAH99592.1"/>
    </source>
</evidence>